<evidence type="ECO:0008006" key="5">
    <source>
        <dbReference type="Google" id="ProtNLM"/>
    </source>
</evidence>
<dbReference type="OrthoDB" id="10266162at2759"/>
<reference evidence="3" key="1">
    <citation type="submission" date="2021-06" db="EMBL/GenBank/DDBJ databases">
        <authorList>
            <person name="Hodson N. C."/>
            <person name="Mongue J. A."/>
            <person name="Jaron S. K."/>
        </authorList>
    </citation>
    <scope>NUCLEOTIDE SEQUENCE</scope>
</reference>
<comment type="caution">
    <text evidence="3">The sequence shown here is derived from an EMBL/GenBank/DDBJ whole genome shotgun (WGS) entry which is preliminary data.</text>
</comment>
<organism evidence="3 4">
    <name type="scientific">Allacma fusca</name>
    <dbReference type="NCBI Taxonomy" id="39272"/>
    <lineage>
        <taxon>Eukaryota</taxon>
        <taxon>Metazoa</taxon>
        <taxon>Ecdysozoa</taxon>
        <taxon>Arthropoda</taxon>
        <taxon>Hexapoda</taxon>
        <taxon>Collembola</taxon>
        <taxon>Symphypleona</taxon>
        <taxon>Sminthuridae</taxon>
        <taxon>Allacma</taxon>
    </lineage>
</organism>
<dbReference type="InterPro" id="IPR003719">
    <property type="entry name" value="Phenazine_PhzF-like"/>
</dbReference>
<dbReference type="PANTHER" id="PTHR13774:SF17">
    <property type="entry name" value="PHENAZINE BIOSYNTHESIS-LIKE DOMAIN-CONTAINING PROTEIN"/>
    <property type="match status" value="1"/>
</dbReference>
<gene>
    <name evidence="3" type="ORF">AFUS01_LOCUS28626</name>
</gene>
<evidence type="ECO:0000313" key="4">
    <source>
        <dbReference type="Proteomes" id="UP000708208"/>
    </source>
</evidence>
<evidence type="ECO:0000256" key="2">
    <source>
        <dbReference type="ARBA" id="ARBA00023235"/>
    </source>
</evidence>
<sequence>MRTIIENQFLKKSEKPFPTFVVDAFTTGDNLAYTGNPAGVVFMNYDDEIPDETKQKIATSMKLSQTAFVAWDWTKPEDGACREPGVDDRKTLKRTIRWYSPTHECNLCGHATVGSVKSLLKYYQDKTNTNDLVVENIEFKSKFSGNLFASIEKQDDAEVITIDLPVNLPKSIDPDSTLRQQITETIFGASLQWNDVLEDVFYAPTIPNYLLVVMKSTEDPEQTLRNVSPNFPELEKLAYISEYHPGAIFVTIKARDEDPDDFYARTFAPYFGVNEDPSSGSAHTLLTPYWTKKLGKDGQALHTRHLSARGGKLKVLWDGDRVLISGTARVVIKGEIIP</sequence>
<accession>A0A8J2KN59</accession>
<dbReference type="EMBL" id="CAJVCH010411242">
    <property type="protein sequence ID" value="CAG7818100.1"/>
    <property type="molecule type" value="Genomic_DNA"/>
</dbReference>
<evidence type="ECO:0000256" key="1">
    <source>
        <dbReference type="ARBA" id="ARBA00008270"/>
    </source>
</evidence>
<comment type="similarity">
    <text evidence="1">Belongs to the PhzF family.</text>
</comment>
<proteinExistence type="inferred from homology"/>
<name>A0A8J2KN59_9HEXA</name>
<dbReference type="NCBIfam" id="TIGR00654">
    <property type="entry name" value="PhzF_family"/>
    <property type="match status" value="1"/>
</dbReference>
<dbReference type="AlphaFoldDB" id="A0A8J2KN59"/>
<keyword evidence="4" id="KW-1185">Reference proteome</keyword>
<dbReference type="Proteomes" id="UP000708208">
    <property type="component" value="Unassembled WGS sequence"/>
</dbReference>
<dbReference type="GO" id="GO:0005737">
    <property type="term" value="C:cytoplasm"/>
    <property type="evidence" value="ECO:0007669"/>
    <property type="project" value="TreeGrafter"/>
</dbReference>
<protein>
    <recommendedName>
        <fullName evidence="5">Phenazine biosynthesis PhzC/PhzF protein</fullName>
    </recommendedName>
</protein>
<dbReference type="PANTHER" id="PTHR13774">
    <property type="entry name" value="PHENAZINE BIOSYNTHESIS PROTEIN"/>
    <property type="match status" value="1"/>
</dbReference>
<dbReference type="Pfam" id="PF02567">
    <property type="entry name" value="PhzC-PhzF"/>
    <property type="match status" value="1"/>
</dbReference>
<keyword evidence="2" id="KW-0413">Isomerase</keyword>
<dbReference type="GO" id="GO:0016853">
    <property type="term" value="F:isomerase activity"/>
    <property type="evidence" value="ECO:0007669"/>
    <property type="project" value="UniProtKB-KW"/>
</dbReference>
<evidence type="ECO:0000313" key="3">
    <source>
        <dbReference type="EMBL" id="CAG7818100.1"/>
    </source>
</evidence>
<dbReference type="PIRSF" id="PIRSF016184">
    <property type="entry name" value="PhzC_PhzF"/>
    <property type="match status" value="1"/>
</dbReference>